<keyword evidence="9" id="KW-1185">Reference proteome</keyword>
<evidence type="ECO:0000313" key="8">
    <source>
        <dbReference type="EMBL" id="SEJ49227.1"/>
    </source>
</evidence>
<keyword evidence="5 6" id="KW-0732">Signal</keyword>
<dbReference type="GO" id="GO:1901678">
    <property type="term" value="P:iron coordination entity transport"/>
    <property type="evidence" value="ECO:0007669"/>
    <property type="project" value="UniProtKB-ARBA"/>
</dbReference>
<evidence type="ECO:0000313" key="9">
    <source>
        <dbReference type="Proteomes" id="UP000182932"/>
    </source>
</evidence>
<dbReference type="CDD" id="cd01146">
    <property type="entry name" value="FhuD"/>
    <property type="match status" value="1"/>
</dbReference>
<evidence type="ECO:0000256" key="1">
    <source>
        <dbReference type="ARBA" id="ARBA00004196"/>
    </source>
</evidence>
<evidence type="ECO:0000256" key="3">
    <source>
        <dbReference type="ARBA" id="ARBA00022448"/>
    </source>
</evidence>
<proteinExistence type="inferred from homology"/>
<dbReference type="GO" id="GO:0030288">
    <property type="term" value="C:outer membrane-bounded periplasmic space"/>
    <property type="evidence" value="ECO:0007669"/>
    <property type="project" value="TreeGrafter"/>
</dbReference>
<accession>A0A975WA54</accession>
<comment type="subcellular location">
    <subcellularLocation>
        <location evidence="1">Cell envelope</location>
    </subcellularLocation>
</comment>
<dbReference type="Pfam" id="PF01497">
    <property type="entry name" value="Peripla_BP_2"/>
    <property type="match status" value="1"/>
</dbReference>
<feature type="signal peptide" evidence="6">
    <location>
        <begin position="1"/>
        <end position="30"/>
    </location>
</feature>
<feature type="chain" id="PRO_5038000997" evidence="6">
    <location>
        <begin position="31"/>
        <end position="314"/>
    </location>
</feature>
<keyword evidence="4" id="KW-0408">Iron</keyword>
<gene>
    <name evidence="8" type="ORF">SAMN04487940_106163</name>
</gene>
<evidence type="ECO:0000256" key="4">
    <source>
        <dbReference type="ARBA" id="ARBA00022496"/>
    </source>
</evidence>
<sequence length="314" mass="33878">MSPPLEPQADFMKFPTVFLALALAAGAAQARDVTHELGTTDVPDSPERIVVLEFSFIDALAALNLAPVGIADDDQRDRVQPVWSERIGDDWTSVGTRKTPNLEIIASLQPDLIIADKSRHAAVYETLGQIAPTVVYDSLTGDYEDMLAVADEIGTALGRAEEMDAFQAGHGARMDALRADVSEQTQGDDAQFGVINANGLWLHSPKSYVGSLLASFGFAPAMPLTGSDSYGELYQKTTLEQLSALDPGLLILGKSGDGRTLDQDWNADSLWQQIDAVERGRLFNVSSDLWSRARGMLTAEEIAADIRDIAATLK</sequence>
<evidence type="ECO:0000256" key="5">
    <source>
        <dbReference type="ARBA" id="ARBA00022729"/>
    </source>
</evidence>
<protein>
    <submittedName>
        <fullName evidence="8">Iron complex transport system substrate-binding protein</fullName>
    </submittedName>
</protein>
<comment type="similarity">
    <text evidence="2">Belongs to the bacterial solute-binding protein 8 family.</text>
</comment>
<dbReference type="InterPro" id="IPR002491">
    <property type="entry name" value="ABC_transptr_periplasmic_BD"/>
</dbReference>
<keyword evidence="4" id="KW-0406">Ion transport</keyword>
<dbReference type="NCBIfam" id="NF008501">
    <property type="entry name" value="PRK11411.1"/>
    <property type="match status" value="1"/>
</dbReference>
<dbReference type="EMBL" id="FNYY01000006">
    <property type="protein sequence ID" value="SEJ49227.1"/>
    <property type="molecule type" value="Genomic_DNA"/>
</dbReference>
<comment type="caution">
    <text evidence="8">The sequence shown here is derived from an EMBL/GenBank/DDBJ whole genome shotgun (WGS) entry which is preliminary data.</text>
</comment>
<organism evidence="8 9">
    <name type="scientific">Marinovum algicola</name>
    <dbReference type="NCBI Taxonomy" id="42444"/>
    <lineage>
        <taxon>Bacteria</taxon>
        <taxon>Pseudomonadati</taxon>
        <taxon>Pseudomonadota</taxon>
        <taxon>Alphaproteobacteria</taxon>
        <taxon>Rhodobacterales</taxon>
        <taxon>Roseobacteraceae</taxon>
        <taxon>Marinovum</taxon>
    </lineage>
</organism>
<dbReference type="SUPFAM" id="SSF53807">
    <property type="entry name" value="Helical backbone' metal receptor"/>
    <property type="match status" value="1"/>
</dbReference>
<dbReference type="PANTHER" id="PTHR30532">
    <property type="entry name" value="IRON III DICITRATE-BINDING PERIPLASMIC PROTEIN"/>
    <property type="match status" value="1"/>
</dbReference>
<feature type="domain" description="Fe/B12 periplasmic-binding" evidence="7">
    <location>
        <begin position="48"/>
        <end position="314"/>
    </location>
</feature>
<name>A0A975WA54_9RHOB</name>
<evidence type="ECO:0000256" key="2">
    <source>
        <dbReference type="ARBA" id="ARBA00008814"/>
    </source>
</evidence>
<reference evidence="8 9" key="1">
    <citation type="submission" date="2016-10" db="EMBL/GenBank/DDBJ databases">
        <authorList>
            <person name="Varghese N."/>
            <person name="Submissions S."/>
        </authorList>
    </citation>
    <scope>NUCLEOTIDE SEQUENCE [LARGE SCALE GENOMIC DNA]</scope>
    <source>
        <strain evidence="8 9">FF3</strain>
    </source>
</reference>
<dbReference type="PROSITE" id="PS50983">
    <property type="entry name" value="FE_B12_PBP"/>
    <property type="match status" value="1"/>
</dbReference>
<dbReference type="Gene3D" id="3.40.50.1980">
    <property type="entry name" value="Nitrogenase molybdenum iron protein domain"/>
    <property type="match status" value="2"/>
</dbReference>
<keyword evidence="4" id="KW-0410">Iron transport</keyword>
<dbReference type="PANTHER" id="PTHR30532:SF29">
    <property type="entry name" value="FE(3+) DICITRATE-BINDING PERIPLASMIC PROTEIN"/>
    <property type="match status" value="1"/>
</dbReference>
<keyword evidence="3" id="KW-0813">Transport</keyword>
<dbReference type="AlphaFoldDB" id="A0A975WA54"/>
<dbReference type="Proteomes" id="UP000182932">
    <property type="component" value="Unassembled WGS sequence"/>
</dbReference>
<dbReference type="RefSeq" id="WP_350060593.1">
    <property type="nucleotide sequence ID" value="NZ_JAVJRH010000029.1"/>
</dbReference>
<evidence type="ECO:0000259" key="7">
    <source>
        <dbReference type="PROSITE" id="PS50983"/>
    </source>
</evidence>
<dbReference type="InterPro" id="IPR051313">
    <property type="entry name" value="Bact_iron-sidero_bind"/>
</dbReference>
<evidence type="ECO:0000256" key="6">
    <source>
        <dbReference type="SAM" id="SignalP"/>
    </source>
</evidence>